<dbReference type="GO" id="GO:0016757">
    <property type="term" value="F:glycosyltransferase activity"/>
    <property type="evidence" value="ECO:0007669"/>
    <property type="project" value="UniProtKB-KW"/>
</dbReference>
<evidence type="ECO:0000313" key="5">
    <source>
        <dbReference type="EMBL" id="OXE34291.1"/>
    </source>
</evidence>
<dbReference type="Pfam" id="PF00535">
    <property type="entry name" value="Glycos_transf_2"/>
    <property type="match status" value="1"/>
</dbReference>
<dbReference type="SUPFAM" id="SSF53448">
    <property type="entry name" value="Nucleotide-diphospho-sugar transferases"/>
    <property type="match status" value="1"/>
</dbReference>
<dbReference type="EMBL" id="NIXT01000088">
    <property type="protein sequence ID" value="OXE34291.1"/>
    <property type="molecule type" value="Genomic_DNA"/>
</dbReference>
<protein>
    <submittedName>
        <fullName evidence="5">N-acetylglucosaminyltransferase</fullName>
    </submittedName>
</protein>
<evidence type="ECO:0000313" key="6">
    <source>
        <dbReference type="Proteomes" id="UP000214596"/>
    </source>
</evidence>
<proteinExistence type="inferred from homology"/>
<dbReference type="OrthoDB" id="276604at2"/>
<dbReference type="AlphaFoldDB" id="A0A227JGU1"/>
<evidence type="ECO:0000256" key="3">
    <source>
        <dbReference type="ARBA" id="ARBA00022679"/>
    </source>
</evidence>
<feature type="domain" description="Glycosyltransferase 2-like" evidence="4">
    <location>
        <begin position="67"/>
        <end position="241"/>
    </location>
</feature>
<evidence type="ECO:0000256" key="2">
    <source>
        <dbReference type="ARBA" id="ARBA00022676"/>
    </source>
</evidence>
<dbReference type="STRING" id="670.ACZ92_03905"/>
<comment type="similarity">
    <text evidence="1">Belongs to the glycosyltransferase 2 family.</text>
</comment>
<keyword evidence="3 5" id="KW-0808">Transferase</keyword>
<sequence>MRSMLQDSLVLLDYLRGMLLHNEELWLLLFPVMIIIELPLYLLVLTGIFRWSYMREEPELKRFPSVSFVITCYGEGEAIGITIDTLVEQIYPGHIEILAVVDGAVQNQDTYKAALNGERRHTGVRNRKVRVLPKWQRGGRVSTLNAGLSMASGEIVINVDGDTSFDNDMVFTMMKQFADKNVIASGGALRVRNHNANLLTKMQSLEYMLSMQAGKTGMATWGVLNNISGAFGAFRKNLLKQVGGWDTHTAEDLDLTMRLKQYKCRYPDNKLAFSTHSIGHTDVPDTLKGLVLQRLRWDGDLLFLFLRKHNEGLSPRLLGWGNFVFTLAYGVIQNVLLPLLVVIFSVYMVIVYPLKFVLALMLMLYFVYLFLSALIFVVYIGLVSERKKEDLKSVKWLFLYPVYQFFMRLITAFSMVNEVVRRSHEESSMAPWWVLKRGKKF</sequence>
<organism evidence="5 6">
    <name type="scientific">Vibrio parahaemolyticus</name>
    <dbReference type="NCBI Taxonomy" id="670"/>
    <lineage>
        <taxon>Bacteria</taxon>
        <taxon>Pseudomonadati</taxon>
        <taxon>Pseudomonadota</taxon>
        <taxon>Gammaproteobacteria</taxon>
        <taxon>Vibrionales</taxon>
        <taxon>Vibrionaceae</taxon>
        <taxon>Vibrio</taxon>
    </lineage>
</organism>
<dbReference type="PANTHER" id="PTHR43630:SF1">
    <property type="entry name" value="POLY-BETA-1,6-N-ACETYL-D-GLUCOSAMINE SYNTHASE"/>
    <property type="match status" value="1"/>
</dbReference>
<dbReference type="Gene3D" id="3.90.550.10">
    <property type="entry name" value="Spore Coat Polysaccharide Biosynthesis Protein SpsA, Chain A"/>
    <property type="match status" value="1"/>
</dbReference>
<dbReference type="InterPro" id="IPR029044">
    <property type="entry name" value="Nucleotide-diphossugar_trans"/>
</dbReference>
<dbReference type="CDD" id="cd06423">
    <property type="entry name" value="CESA_like"/>
    <property type="match status" value="1"/>
</dbReference>
<dbReference type="InterPro" id="IPR001173">
    <property type="entry name" value="Glyco_trans_2-like"/>
</dbReference>
<evidence type="ECO:0000256" key="1">
    <source>
        <dbReference type="ARBA" id="ARBA00006739"/>
    </source>
</evidence>
<dbReference type="OMA" id="ICWTEVP"/>
<gene>
    <name evidence="5" type="ORF">CA163_03075</name>
</gene>
<accession>A0A227JGU1</accession>
<comment type="caution">
    <text evidence="5">The sequence shown here is derived from an EMBL/GenBank/DDBJ whole genome shotgun (WGS) entry which is preliminary data.</text>
</comment>
<name>A0A227JGU1_VIBPH</name>
<keyword evidence="2 5" id="KW-0328">Glycosyltransferase</keyword>
<reference evidence="5 6" key="1">
    <citation type="journal article" date="2017" name="Appl. Environ. Microbiol.">
        <title>Parallel evolution of two clades of a major Atlantic endemic Vibrio parahaemolyticus pathogen lineage by independent acquisition of related pathogenicity islands.</title>
        <authorList>
            <person name="Xu F."/>
            <person name="Gonzalez-Escalona N."/>
            <person name="Drees K.P."/>
            <person name="Sebra R.P."/>
            <person name="Cooper V.S."/>
            <person name="Jones S.H."/>
            <person name="Whistler C.A."/>
        </authorList>
    </citation>
    <scope>NUCLEOTIDE SEQUENCE [LARGE SCALE GENOMIC DNA]</scope>
    <source>
        <strain evidence="5 6">MAVP-3</strain>
    </source>
</reference>
<evidence type="ECO:0000259" key="4">
    <source>
        <dbReference type="Pfam" id="PF00535"/>
    </source>
</evidence>
<dbReference type="PANTHER" id="PTHR43630">
    <property type="entry name" value="POLY-BETA-1,6-N-ACETYL-D-GLUCOSAMINE SYNTHASE"/>
    <property type="match status" value="1"/>
</dbReference>
<dbReference type="Proteomes" id="UP000214596">
    <property type="component" value="Unassembled WGS sequence"/>
</dbReference>